<dbReference type="Proteomes" id="UP001280121">
    <property type="component" value="Unassembled WGS sequence"/>
</dbReference>
<comment type="caution">
    <text evidence="2">The sequence shown here is derived from an EMBL/GenBank/DDBJ whole genome shotgun (WGS) entry which is preliminary data.</text>
</comment>
<feature type="domain" description="Reverse transcriptase zinc-binding" evidence="1">
    <location>
        <begin position="10"/>
        <end position="67"/>
    </location>
</feature>
<name>A0AAD9TTX5_9ROSI</name>
<dbReference type="InterPro" id="IPR026960">
    <property type="entry name" value="RVT-Znf"/>
</dbReference>
<evidence type="ECO:0000313" key="3">
    <source>
        <dbReference type="Proteomes" id="UP001280121"/>
    </source>
</evidence>
<evidence type="ECO:0000259" key="1">
    <source>
        <dbReference type="Pfam" id="PF13966"/>
    </source>
</evidence>
<proteinExistence type="predicted"/>
<evidence type="ECO:0000313" key="2">
    <source>
        <dbReference type="EMBL" id="KAK2642187.1"/>
    </source>
</evidence>
<protein>
    <recommendedName>
        <fullName evidence="1">Reverse transcriptase zinc-binding domain-containing protein</fullName>
    </recommendedName>
</protein>
<gene>
    <name evidence="2" type="ORF">Ddye_023950</name>
</gene>
<dbReference type="AlphaFoldDB" id="A0AAD9TTX5"/>
<organism evidence="2 3">
    <name type="scientific">Dipteronia dyeriana</name>
    <dbReference type="NCBI Taxonomy" id="168575"/>
    <lineage>
        <taxon>Eukaryota</taxon>
        <taxon>Viridiplantae</taxon>
        <taxon>Streptophyta</taxon>
        <taxon>Embryophyta</taxon>
        <taxon>Tracheophyta</taxon>
        <taxon>Spermatophyta</taxon>
        <taxon>Magnoliopsida</taxon>
        <taxon>eudicotyledons</taxon>
        <taxon>Gunneridae</taxon>
        <taxon>Pentapetalae</taxon>
        <taxon>rosids</taxon>
        <taxon>malvids</taxon>
        <taxon>Sapindales</taxon>
        <taxon>Sapindaceae</taxon>
        <taxon>Hippocastanoideae</taxon>
        <taxon>Acereae</taxon>
        <taxon>Dipteronia</taxon>
    </lineage>
</organism>
<dbReference type="Pfam" id="PF13966">
    <property type="entry name" value="zf-RVT"/>
    <property type="match status" value="1"/>
</dbReference>
<sequence length="111" mass="12895">MVEGRLVSLYPPSHSVLTCRLWLDKLPTDDCLYRFGFHLASRCNVCEASSESVDHLFLKCPFAATLWETVFFVFQRRVSADTWISFFNQIMFVSFSAQIWILWRAAIHAVV</sequence>
<accession>A0AAD9TTX5</accession>
<dbReference type="EMBL" id="JANJYI010000007">
    <property type="protein sequence ID" value="KAK2642187.1"/>
    <property type="molecule type" value="Genomic_DNA"/>
</dbReference>
<reference evidence="2" key="1">
    <citation type="journal article" date="2023" name="Plant J.">
        <title>Genome sequences and population genomics provide insights into the demographic history, inbreeding, and mutation load of two 'living fossil' tree species of Dipteronia.</title>
        <authorList>
            <person name="Feng Y."/>
            <person name="Comes H.P."/>
            <person name="Chen J."/>
            <person name="Zhu S."/>
            <person name="Lu R."/>
            <person name="Zhang X."/>
            <person name="Li P."/>
            <person name="Qiu J."/>
            <person name="Olsen K.M."/>
            <person name="Qiu Y."/>
        </authorList>
    </citation>
    <scope>NUCLEOTIDE SEQUENCE</scope>
    <source>
        <strain evidence="2">KIB01</strain>
    </source>
</reference>
<keyword evidence="3" id="KW-1185">Reference proteome</keyword>